<dbReference type="InterPro" id="IPR035849">
    <property type="entry name" value="Fes/Fps/Fer_SH2"/>
</dbReference>
<evidence type="ECO:0000256" key="7">
    <source>
        <dbReference type="PROSITE-ProRule" id="PRU00191"/>
    </source>
</evidence>
<feature type="binding site" evidence="8">
    <location>
        <position position="183"/>
    </location>
    <ligand>
        <name>ATP</name>
        <dbReference type="ChEBI" id="CHEBI:30616"/>
    </ligand>
</feature>
<keyword evidence="2 8" id="KW-0547">Nucleotide-binding</keyword>
<evidence type="ECO:0000256" key="2">
    <source>
        <dbReference type="ARBA" id="ARBA00022741"/>
    </source>
</evidence>
<feature type="compositionally biased region" description="Polar residues" evidence="10">
    <location>
        <begin position="507"/>
        <end position="522"/>
    </location>
</feature>
<dbReference type="InterPro" id="IPR000719">
    <property type="entry name" value="Prot_kinase_dom"/>
</dbReference>
<keyword evidence="1 9" id="KW-0808">Transferase</keyword>
<feature type="domain" description="SH2" evidence="11">
    <location>
        <begin position="37"/>
        <end position="140"/>
    </location>
</feature>
<protein>
    <recommendedName>
        <fullName evidence="9">Tyrosine-protein kinase</fullName>
        <ecNumber evidence="9">2.7.10.2</ecNumber>
    </recommendedName>
</protein>
<keyword evidence="4 8" id="KW-0067">ATP-binding</keyword>
<dbReference type="InterPro" id="IPR020635">
    <property type="entry name" value="Tyr_kinase_cat_dom"/>
</dbReference>
<dbReference type="AlphaFoldDB" id="A0A7E4UZN4"/>
<dbReference type="InterPro" id="IPR050198">
    <property type="entry name" value="Non-receptor_tyrosine_kinases"/>
</dbReference>
<evidence type="ECO:0000259" key="11">
    <source>
        <dbReference type="PROSITE" id="PS50001"/>
    </source>
</evidence>
<dbReference type="FunFam" id="3.30.200.20:FF:000518">
    <property type="entry name" value="Tyrosine-protein kinase"/>
    <property type="match status" value="1"/>
</dbReference>
<reference evidence="14" key="2">
    <citation type="submission" date="2020-10" db="UniProtKB">
        <authorList>
            <consortium name="WormBaseParasite"/>
        </authorList>
    </citation>
    <scope>IDENTIFICATION</scope>
</reference>
<comment type="catalytic activity">
    <reaction evidence="6 9">
        <text>L-tyrosyl-[protein] + ATP = O-phospho-L-tyrosyl-[protein] + ADP + H(+)</text>
        <dbReference type="Rhea" id="RHEA:10596"/>
        <dbReference type="Rhea" id="RHEA-COMP:10136"/>
        <dbReference type="Rhea" id="RHEA-COMP:20101"/>
        <dbReference type="ChEBI" id="CHEBI:15378"/>
        <dbReference type="ChEBI" id="CHEBI:30616"/>
        <dbReference type="ChEBI" id="CHEBI:46858"/>
        <dbReference type="ChEBI" id="CHEBI:61978"/>
        <dbReference type="ChEBI" id="CHEBI:456216"/>
        <dbReference type="EC" id="2.7.10.2"/>
    </reaction>
</comment>
<evidence type="ECO:0000256" key="9">
    <source>
        <dbReference type="RuleBase" id="RU362096"/>
    </source>
</evidence>
<dbReference type="PANTHER" id="PTHR24418">
    <property type="entry name" value="TYROSINE-PROTEIN KINASE"/>
    <property type="match status" value="1"/>
</dbReference>
<dbReference type="SUPFAM" id="SSF55550">
    <property type="entry name" value="SH2 domain"/>
    <property type="match status" value="1"/>
</dbReference>
<evidence type="ECO:0000256" key="6">
    <source>
        <dbReference type="ARBA" id="ARBA00051245"/>
    </source>
</evidence>
<dbReference type="InterPro" id="IPR017441">
    <property type="entry name" value="Protein_kinase_ATP_BS"/>
</dbReference>
<evidence type="ECO:0000313" key="14">
    <source>
        <dbReference type="WBParaSite" id="Pan_g14774.t1"/>
    </source>
</evidence>
<evidence type="ECO:0000313" key="13">
    <source>
        <dbReference type="Proteomes" id="UP000492821"/>
    </source>
</evidence>
<dbReference type="Proteomes" id="UP000492821">
    <property type="component" value="Unassembled WGS sequence"/>
</dbReference>
<evidence type="ECO:0000256" key="3">
    <source>
        <dbReference type="ARBA" id="ARBA00022777"/>
    </source>
</evidence>
<evidence type="ECO:0000259" key="12">
    <source>
        <dbReference type="PROSITE" id="PS50011"/>
    </source>
</evidence>
<dbReference type="Gene3D" id="3.30.200.20">
    <property type="entry name" value="Phosphorylase Kinase, domain 1"/>
    <property type="match status" value="1"/>
</dbReference>
<dbReference type="Pfam" id="PF07714">
    <property type="entry name" value="PK_Tyr_Ser-Thr"/>
    <property type="match status" value="1"/>
</dbReference>
<dbReference type="InterPro" id="IPR036860">
    <property type="entry name" value="SH2_dom_sf"/>
</dbReference>
<dbReference type="InterPro" id="IPR011009">
    <property type="entry name" value="Kinase-like_dom_sf"/>
</dbReference>
<evidence type="ECO:0000256" key="10">
    <source>
        <dbReference type="SAM" id="MobiDB-lite"/>
    </source>
</evidence>
<sequence length="522" mass="59221">MSNNKMEEESNKQISTRTAMMPCGTTTTSTTIFESAAYHGLLPREDVQHLLKTEGDYLLRVSQPNMKSDSRQLIISTLIDKGATWNVGIRHVVIHRKSTGKYFINESTDFDSVEALLDHYKSTQTPLLTNVSNCIIKTPVPREKWELHHSDIELTKRLGQGQFGEVHRGKMKKKGRVQDIAVKLAKSSAVTKELIKEMMKEARMMRSYNHPNVVRIYGVALDDDPIMIVMELVKGGSLIDYLVRHAGKTTDAERMNNMISGSAWGLEYLHSRKCIHRDIASRNCLYDQNKNIKISDFGLSREGDSYKMTVARRVPIKWMAPEILRHFIYTRMSDVFSYGVMIWEIFSDGKEPFEEKKTAEVKQLLLNGSRLEFPAGTPVEIKDLVTKHLWCEDPKERIKMPEVVSRLEQITGVKQPPRPPRPDHDHKKEPKEKEAKDGSTRHHHGHGSSHHHHKEREASKTTVKTVDPTMATVVDGPNEKGPIESTTKVRRKSSRQTAAPQSKYARNVTSAGVSSSRAPSPD</sequence>
<dbReference type="CDD" id="cd10361">
    <property type="entry name" value="SH2_Fps_family"/>
    <property type="match status" value="1"/>
</dbReference>
<feature type="compositionally biased region" description="Basic and acidic residues" evidence="10">
    <location>
        <begin position="420"/>
        <end position="440"/>
    </location>
</feature>
<dbReference type="GO" id="GO:0005524">
    <property type="term" value="F:ATP binding"/>
    <property type="evidence" value="ECO:0007669"/>
    <property type="project" value="UniProtKB-UniRule"/>
</dbReference>
<evidence type="ECO:0000256" key="1">
    <source>
        <dbReference type="ARBA" id="ARBA00022679"/>
    </source>
</evidence>
<evidence type="ECO:0000256" key="4">
    <source>
        <dbReference type="ARBA" id="ARBA00022840"/>
    </source>
</evidence>
<keyword evidence="5 9" id="KW-0829">Tyrosine-protein kinase</keyword>
<dbReference type="Gene3D" id="1.10.510.10">
    <property type="entry name" value="Transferase(Phosphotransferase) domain 1"/>
    <property type="match status" value="1"/>
</dbReference>
<name>A0A7E4UZN4_PANRE</name>
<feature type="region of interest" description="Disordered" evidence="10">
    <location>
        <begin position="401"/>
        <end position="522"/>
    </location>
</feature>
<evidence type="ECO:0000256" key="5">
    <source>
        <dbReference type="ARBA" id="ARBA00023137"/>
    </source>
</evidence>
<keyword evidence="7" id="KW-0727">SH2 domain</keyword>
<keyword evidence="13" id="KW-1185">Reference proteome</keyword>
<dbReference type="SMART" id="SM00219">
    <property type="entry name" value="TyrKc"/>
    <property type="match status" value="1"/>
</dbReference>
<dbReference type="PRINTS" id="PR00109">
    <property type="entry name" value="TYRKINASE"/>
</dbReference>
<dbReference type="EC" id="2.7.10.2" evidence="9"/>
<keyword evidence="3 9" id="KW-0418">Kinase</keyword>
<dbReference type="WBParaSite" id="Pan_g14774.t1">
    <property type="protein sequence ID" value="Pan_g14774.t1"/>
    <property type="gene ID" value="Pan_g14774"/>
</dbReference>
<dbReference type="InterPro" id="IPR000980">
    <property type="entry name" value="SH2"/>
</dbReference>
<proteinExistence type="inferred from homology"/>
<organism evidence="13 14">
    <name type="scientific">Panagrellus redivivus</name>
    <name type="common">Microworm</name>
    <dbReference type="NCBI Taxonomy" id="6233"/>
    <lineage>
        <taxon>Eukaryota</taxon>
        <taxon>Metazoa</taxon>
        <taxon>Ecdysozoa</taxon>
        <taxon>Nematoda</taxon>
        <taxon>Chromadorea</taxon>
        <taxon>Rhabditida</taxon>
        <taxon>Tylenchina</taxon>
        <taxon>Panagrolaimomorpha</taxon>
        <taxon>Panagrolaimoidea</taxon>
        <taxon>Panagrolaimidae</taxon>
        <taxon>Panagrellus</taxon>
    </lineage>
</organism>
<dbReference type="CDD" id="cd00192">
    <property type="entry name" value="PTKc"/>
    <property type="match status" value="1"/>
</dbReference>
<feature type="domain" description="Protein kinase" evidence="12">
    <location>
        <begin position="152"/>
        <end position="410"/>
    </location>
</feature>
<dbReference type="SMART" id="SM00252">
    <property type="entry name" value="SH2"/>
    <property type="match status" value="1"/>
</dbReference>
<dbReference type="Pfam" id="PF00017">
    <property type="entry name" value="SH2"/>
    <property type="match status" value="1"/>
</dbReference>
<dbReference type="InterPro" id="IPR008266">
    <property type="entry name" value="Tyr_kinase_AS"/>
</dbReference>
<dbReference type="PROSITE" id="PS00109">
    <property type="entry name" value="PROTEIN_KINASE_TYR"/>
    <property type="match status" value="1"/>
</dbReference>
<dbReference type="InterPro" id="IPR001245">
    <property type="entry name" value="Ser-Thr/Tyr_kinase_cat_dom"/>
</dbReference>
<feature type="compositionally biased region" description="Basic residues" evidence="10">
    <location>
        <begin position="441"/>
        <end position="454"/>
    </location>
</feature>
<dbReference type="PROSITE" id="PS50001">
    <property type="entry name" value="SH2"/>
    <property type="match status" value="1"/>
</dbReference>
<dbReference type="PROSITE" id="PS00107">
    <property type="entry name" value="PROTEIN_KINASE_ATP"/>
    <property type="match status" value="1"/>
</dbReference>
<accession>A0A7E4UZN4</accession>
<comment type="similarity">
    <text evidence="9">Belongs to the protein kinase superfamily. Tyr protein kinase family.</text>
</comment>
<reference evidence="13" key="1">
    <citation type="journal article" date="2013" name="Genetics">
        <title>The draft genome and transcriptome of Panagrellus redivivus are shaped by the harsh demands of a free-living lifestyle.</title>
        <authorList>
            <person name="Srinivasan J."/>
            <person name="Dillman A.R."/>
            <person name="Macchietto M.G."/>
            <person name="Heikkinen L."/>
            <person name="Lakso M."/>
            <person name="Fracchia K.M."/>
            <person name="Antoshechkin I."/>
            <person name="Mortazavi A."/>
            <person name="Wong G."/>
            <person name="Sternberg P.W."/>
        </authorList>
    </citation>
    <scope>NUCLEOTIDE SEQUENCE [LARGE SCALE GENOMIC DNA]</scope>
    <source>
        <strain evidence="13">MT8872</strain>
    </source>
</reference>
<dbReference type="SUPFAM" id="SSF56112">
    <property type="entry name" value="Protein kinase-like (PK-like)"/>
    <property type="match status" value="1"/>
</dbReference>
<dbReference type="GO" id="GO:0004715">
    <property type="term" value="F:non-membrane spanning protein tyrosine kinase activity"/>
    <property type="evidence" value="ECO:0007669"/>
    <property type="project" value="UniProtKB-EC"/>
</dbReference>
<dbReference type="Gene3D" id="3.30.505.10">
    <property type="entry name" value="SH2 domain"/>
    <property type="match status" value="1"/>
</dbReference>
<dbReference type="PROSITE" id="PS50011">
    <property type="entry name" value="PROTEIN_KINASE_DOM"/>
    <property type="match status" value="1"/>
</dbReference>
<evidence type="ECO:0000256" key="8">
    <source>
        <dbReference type="PROSITE-ProRule" id="PRU10141"/>
    </source>
</evidence>